<reference evidence="2" key="1">
    <citation type="journal article" date="2020" name="Stud. Mycol.">
        <title>101 Dothideomycetes genomes: a test case for predicting lifestyles and emergence of pathogens.</title>
        <authorList>
            <person name="Haridas S."/>
            <person name="Albert R."/>
            <person name="Binder M."/>
            <person name="Bloem J."/>
            <person name="Labutti K."/>
            <person name="Salamov A."/>
            <person name="Andreopoulos B."/>
            <person name="Baker S."/>
            <person name="Barry K."/>
            <person name="Bills G."/>
            <person name="Bluhm B."/>
            <person name="Cannon C."/>
            <person name="Castanera R."/>
            <person name="Culley D."/>
            <person name="Daum C."/>
            <person name="Ezra D."/>
            <person name="Gonzalez J."/>
            <person name="Henrissat B."/>
            <person name="Kuo A."/>
            <person name="Liang C."/>
            <person name="Lipzen A."/>
            <person name="Lutzoni F."/>
            <person name="Magnuson J."/>
            <person name="Mondo S."/>
            <person name="Nolan M."/>
            <person name="Ohm R."/>
            <person name="Pangilinan J."/>
            <person name="Park H.-J."/>
            <person name="Ramirez L."/>
            <person name="Alfaro M."/>
            <person name="Sun H."/>
            <person name="Tritt A."/>
            <person name="Yoshinaga Y."/>
            <person name="Zwiers L.-H."/>
            <person name="Turgeon B."/>
            <person name="Goodwin S."/>
            <person name="Spatafora J."/>
            <person name="Crous P."/>
            <person name="Grigoriev I."/>
        </authorList>
    </citation>
    <scope>NUCLEOTIDE SEQUENCE</scope>
    <source>
        <strain evidence="2">CBS 690.94</strain>
    </source>
</reference>
<keyword evidence="1" id="KW-0472">Membrane</keyword>
<sequence>MDRRRLDRARDLHPRVLGEYLARPRVRLPPTERSAVTNLFVRDFKIMIGLLLAVGVASWMLKHEKEELVFGIAIAALVGWWGVILIDEVEARWGGRVEDLWGTWVRGGQ</sequence>
<dbReference type="EMBL" id="MU001515">
    <property type="protein sequence ID" value="KAF2437644.1"/>
    <property type="molecule type" value="Genomic_DNA"/>
</dbReference>
<keyword evidence="1" id="KW-1133">Transmembrane helix</keyword>
<keyword evidence="3" id="KW-1185">Reference proteome</keyword>
<comment type="caution">
    <text evidence="2">The sequence shown here is derived from an EMBL/GenBank/DDBJ whole genome shotgun (WGS) entry which is preliminary data.</text>
</comment>
<dbReference type="AlphaFoldDB" id="A0A9P4U474"/>
<evidence type="ECO:0000256" key="1">
    <source>
        <dbReference type="SAM" id="Phobius"/>
    </source>
</evidence>
<feature type="transmembrane region" description="Helical" evidence="1">
    <location>
        <begin position="68"/>
        <end position="86"/>
    </location>
</feature>
<dbReference type="Proteomes" id="UP000799764">
    <property type="component" value="Unassembled WGS sequence"/>
</dbReference>
<keyword evidence="1" id="KW-0812">Transmembrane</keyword>
<evidence type="ECO:0000313" key="2">
    <source>
        <dbReference type="EMBL" id="KAF2437644.1"/>
    </source>
</evidence>
<gene>
    <name evidence="2" type="ORF">P171DRAFT_491988</name>
</gene>
<organism evidence="2 3">
    <name type="scientific">Karstenula rhodostoma CBS 690.94</name>
    <dbReference type="NCBI Taxonomy" id="1392251"/>
    <lineage>
        <taxon>Eukaryota</taxon>
        <taxon>Fungi</taxon>
        <taxon>Dikarya</taxon>
        <taxon>Ascomycota</taxon>
        <taxon>Pezizomycotina</taxon>
        <taxon>Dothideomycetes</taxon>
        <taxon>Pleosporomycetidae</taxon>
        <taxon>Pleosporales</taxon>
        <taxon>Massarineae</taxon>
        <taxon>Didymosphaeriaceae</taxon>
        <taxon>Karstenula</taxon>
    </lineage>
</organism>
<evidence type="ECO:0000313" key="3">
    <source>
        <dbReference type="Proteomes" id="UP000799764"/>
    </source>
</evidence>
<proteinExistence type="predicted"/>
<name>A0A9P4U474_9PLEO</name>
<protein>
    <submittedName>
        <fullName evidence="2">Uncharacterized protein</fullName>
    </submittedName>
</protein>
<feature type="transmembrane region" description="Helical" evidence="1">
    <location>
        <begin position="44"/>
        <end position="62"/>
    </location>
</feature>
<accession>A0A9P4U474</accession>